<dbReference type="Pfam" id="PF13499">
    <property type="entry name" value="EF-hand_7"/>
    <property type="match status" value="1"/>
</dbReference>
<evidence type="ECO:0000313" key="4">
    <source>
        <dbReference type="EMBL" id="KOO21679.1"/>
    </source>
</evidence>
<gene>
    <name evidence="4" type="ORF">Ctob_006632</name>
</gene>
<accession>A0A0M0J4Y5</accession>
<evidence type="ECO:0000256" key="2">
    <source>
        <dbReference type="ARBA" id="ARBA00022837"/>
    </source>
</evidence>
<dbReference type="CDD" id="cd00051">
    <property type="entry name" value="EFh"/>
    <property type="match status" value="1"/>
</dbReference>
<dbReference type="EMBL" id="JWZX01003343">
    <property type="protein sequence ID" value="KOO21679.1"/>
    <property type="molecule type" value="Genomic_DNA"/>
</dbReference>
<protein>
    <submittedName>
        <fullName evidence="4">Calmodulin</fullName>
    </submittedName>
</protein>
<dbReference type="SUPFAM" id="SSF47473">
    <property type="entry name" value="EF-hand"/>
    <property type="match status" value="1"/>
</dbReference>
<keyword evidence="5" id="KW-1185">Reference proteome</keyword>
<organism evidence="4 5">
    <name type="scientific">Chrysochromulina tobinii</name>
    <dbReference type="NCBI Taxonomy" id="1460289"/>
    <lineage>
        <taxon>Eukaryota</taxon>
        <taxon>Haptista</taxon>
        <taxon>Haptophyta</taxon>
        <taxon>Prymnesiophyceae</taxon>
        <taxon>Prymnesiales</taxon>
        <taxon>Chrysochromulinaceae</taxon>
        <taxon>Chrysochromulina</taxon>
    </lineage>
</organism>
<dbReference type="PANTHER" id="PTHR23048">
    <property type="entry name" value="MYOSIN LIGHT CHAIN 1, 3"/>
    <property type="match status" value="1"/>
</dbReference>
<evidence type="ECO:0000259" key="3">
    <source>
        <dbReference type="PROSITE" id="PS50222"/>
    </source>
</evidence>
<feature type="domain" description="EF-hand" evidence="3">
    <location>
        <begin position="111"/>
        <end position="146"/>
    </location>
</feature>
<dbReference type="InterPro" id="IPR018247">
    <property type="entry name" value="EF_Hand_1_Ca_BS"/>
</dbReference>
<dbReference type="PROSITE" id="PS50222">
    <property type="entry name" value="EF_HAND_2"/>
    <property type="match status" value="2"/>
</dbReference>
<sequence>MDETKKGDIIEAFGIHGNNAPTVDKHIFGIVLRSVGMNPTNDEIADMFQKGSKGGMIDATTCVAMAIGFLAKSKDNDKELREAFAVFDKEKEGKISAAELRQVISNLGEKVDEDEIEDMMKEADRDGSGTIDYAEFVNVLMRPVKIPPRVDIPEHLKPFMTDAKKKKEDNSVSA</sequence>
<feature type="domain" description="EF-hand" evidence="3">
    <location>
        <begin position="75"/>
        <end position="110"/>
    </location>
</feature>
<proteinExistence type="predicted"/>
<reference evidence="5" key="1">
    <citation type="journal article" date="2015" name="PLoS Genet.">
        <title>Genome Sequence and Transcriptome Analyses of Chrysochromulina tobin: Metabolic Tools for Enhanced Algal Fitness in the Prominent Order Prymnesiales (Haptophyceae).</title>
        <authorList>
            <person name="Hovde B.T."/>
            <person name="Deodato C.R."/>
            <person name="Hunsperger H.M."/>
            <person name="Ryken S.A."/>
            <person name="Yost W."/>
            <person name="Jha R.K."/>
            <person name="Patterson J."/>
            <person name="Monnat R.J. Jr."/>
            <person name="Barlow S.B."/>
            <person name="Starkenburg S.R."/>
            <person name="Cattolico R.A."/>
        </authorList>
    </citation>
    <scope>NUCLEOTIDE SEQUENCE</scope>
    <source>
        <strain evidence="5">CCMP291</strain>
    </source>
</reference>
<keyword evidence="2" id="KW-0106">Calcium</keyword>
<evidence type="ECO:0000256" key="1">
    <source>
        <dbReference type="ARBA" id="ARBA00022737"/>
    </source>
</evidence>
<dbReference type="SMART" id="SM00054">
    <property type="entry name" value="EFh"/>
    <property type="match status" value="2"/>
</dbReference>
<dbReference type="OrthoDB" id="26525at2759"/>
<dbReference type="PANTHER" id="PTHR23048:SF0">
    <property type="entry name" value="CALMODULIN LIKE 3"/>
    <property type="match status" value="1"/>
</dbReference>
<name>A0A0M0J4Y5_9EUKA</name>
<dbReference type="FunFam" id="1.10.238.10:FF:000001">
    <property type="entry name" value="Calmodulin 1"/>
    <property type="match status" value="1"/>
</dbReference>
<dbReference type="PROSITE" id="PS00018">
    <property type="entry name" value="EF_HAND_1"/>
    <property type="match status" value="1"/>
</dbReference>
<dbReference type="AlphaFoldDB" id="A0A0M0J4Y5"/>
<dbReference type="InterPro" id="IPR011992">
    <property type="entry name" value="EF-hand-dom_pair"/>
</dbReference>
<keyword evidence="1" id="KW-0677">Repeat</keyword>
<dbReference type="Proteomes" id="UP000037460">
    <property type="component" value="Unassembled WGS sequence"/>
</dbReference>
<comment type="caution">
    <text evidence="4">The sequence shown here is derived from an EMBL/GenBank/DDBJ whole genome shotgun (WGS) entry which is preliminary data.</text>
</comment>
<dbReference type="GO" id="GO:0005509">
    <property type="term" value="F:calcium ion binding"/>
    <property type="evidence" value="ECO:0007669"/>
    <property type="project" value="InterPro"/>
</dbReference>
<dbReference type="GO" id="GO:0016460">
    <property type="term" value="C:myosin II complex"/>
    <property type="evidence" value="ECO:0007669"/>
    <property type="project" value="TreeGrafter"/>
</dbReference>
<dbReference type="InterPro" id="IPR002048">
    <property type="entry name" value="EF_hand_dom"/>
</dbReference>
<dbReference type="InterPro" id="IPR050230">
    <property type="entry name" value="CALM/Myosin/TropC-like"/>
</dbReference>
<dbReference type="Gene3D" id="1.10.238.10">
    <property type="entry name" value="EF-hand"/>
    <property type="match status" value="3"/>
</dbReference>
<evidence type="ECO:0000313" key="5">
    <source>
        <dbReference type="Proteomes" id="UP000037460"/>
    </source>
</evidence>